<dbReference type="PROSITE" id="PS00375">
    <property type="entry name" value="UDPGT"/>
    <property type="match status" value="1"/>
</dbReference>
<dbReference type="CDD" id="cd03784">
    <property type="entry name" value="GT1_Gtf-like"/>
    <property type="match status" value="1"/>
</dbReference>
<evidence type="ECO:0000256" key="2">
    <source>
        <dbReference type="ARBA" id="ARBA00022679"/>
    </source>
</evidence>
<dbReference type="AlphaFoldDB" id="A0AA38YGQ2"/>
<dbReference type="Gene3D" id="3.40.50.2000">
    <property type="entry name" value="Glycogen Phosphorylase B"/>
    <property type="match status" value="2"/>
</dbReference>
<dbReference type="InterPro" id="IPR035595">
    <property type="entry name" value="UDP_glycos_trans_CS"/>
</dbReference>
<gene>
    <name evidence="5" type="ORF">PVL29_026590</name>
</gene>
<dbReference type="InterPro" id="IPR002213">
    <property type="entry name" value="UDP_glucos_trans"/>
</dbReference>
<dbReference type="SUPFAM" id="SSF53756">
    <property type="entry name" value="UDP-Glycosyltransferase/glycogen phosphorylase"/>
    <property type="match status" value="1"/>
</dbReference>
<dbReference type="Pfam" id="PF00201">
    <property type="entry name" value="UDPGT"/>
    <property type="match status" value="1"/>
</dbReference>
<evidence type="ECO:0000256" key="3">
    <source>
        <dbReference type="RuleBase" id="RU003718"/>
    </source>
</evidence>
<dbReference type="FunFam" id="3.40.50.2000:FF:000055">
    <property type="entry name" value="Glycosyltransferase"/>
    <property type="match status" value="1"/>
</dbReference>
<keyword evidence="6" id="KW-1185">Reference proteome</keyword>
<accession>A0AA38YGQ2</accession>
<reference evidence="5 6" key="1">
    <citation type="journal article" date="2023" name="BMC Biotechnol.">
        <title>Vitis rotundifolia cv Carlos genome sequencing.</title>
        <authorList>
            <person name="Huff M."/>
            <person name="Hulse-Kemp A."/>
            <person name="Scheffler B."/>
            <person name="Youngblood R."/>
            <person name="Simpson S."/>
            <person name="Babiker E."/>
            <person name="Staton M."/>
        </authorList>
    </citation>
    <scope>NUCLEOTIDE SEQUENCE [LARGE SCALE GENOMIC DNA]</scope>
    <source>
        <tissue evidence="5">Leaf</tissue>
    </source>
</reference>
<dbReference type="EC" id="2.4.1.-" evidence="4"/>
<dbReference type="GO" id="GO:0080044">
    <property type="term" value="F:quercetin 7-O-glucosyltransferase activity"/>
    <property type="evidence" value="ECO:0007669"/>
    <property type="project" value="TreeGrafter"/>
</dbReference>
<proteinExistence type="inferred from homology"/>
<evidence type="ECO:0000256" key="1">
    <source>
        <dbReference type="ARBA" id="ARBA00009995"/>
    </source>
</evidence>
<dbReference type="PANTHER" id="PTHR11926:SF1547">
    <property type="entry name" value="GLYCOSYLTRANSFERASE"/>
    <property type="match status" value="1"/>
</dbReference>
<evidence type="ECO:0000313" key="5">
    <source>
        <dbReference type="EMBL" id="KAJ9670128.1"/>
    </source>
</evidence>
<keyword evidence="2 3" id="KW-0808">Transferase</keyword>
<protein>
    <recommendedName>
        <fullName evidence="4">Glycosyltransferase</fullName>
        <ecNumber evidence="4">2.4.1.-</ecNumber>
    </recommendedName>
</protein>
<comment type="similarity">
    <text evidence="1 3">Belongs to the UDP-glycosyltransferase family.</text>
</comment>
<sequence>MDSINGARKPHAVCVPYPTQGHVTPMLQLTKLLHSRGFHITFVNTEYNQRRLLRSRGPNAVKGLPDFRFETIPDGLPQSDRDASQDIPSLCDSTRKTCLPPFKDLLAKIGSSSEVPPVTCIISDGVMGFAIKAAKELGIPGFQLWTASACGFMGYLSYRELIRRGIVPFKDQSYATDGTLDAPIDWIPGMPNMLLKDLPTFLRTTDLNDIMFDFLGEEAQNCLKATAVIINTFDELEHEVLEALKSKCPRLYTAGPLSLHARHLPESPFKHHSSSLWKEDHNCIEWLDKREPNSVVYVNYGSITTMTDQHLIEFAWGLANSRHPFLWILRSDVVGRDTAILPEEFLEETKDRGLVASWCSQDEVLCHPSVGVFLSHCGWNSTTESICGGVPLMCWPFFAEQVTNARYACTKWGMAVEVNQDVKRHEIEALVKEVMEGEKGKEIKKNAMEWKRKALEATDVGGSSYNNFEGFIKEALQNHSDYQ</sequence>
<evidence type="ECO:0000256" key="4">
    <source>
        <dbReference type="RuleBase" id="RU362057"/>
    </source>
</evidence>
<organism evidence="5 6">
    <name type="scientific">Vitis rotundifolia</name>
    <name type="common">Muscadine grape</name>
    <dbReference type="NCBI Taxonomy" id="103349"/>
    <lineage>
        <taxon>Eukaryota</taxon>
        <taxon>Viridiplantae</taxon>
        <taxon>Streptophyta</taxon>
        <taxon>Embryophyta</taxon>
        <taxon>Tracheophyta</taxon>
        <taxon>Spermatophyta</taxon>
        <taxon>Magnoliopsida</taxon>
        <taxon>eudicotyledons</taxon>
        <taxon>Gunneridae</taxon>
        <taxon>Pentapetalae</taxon>
        <taxon>rosids</taxon>
        <taxon>Vitales</taxon>
        <taxon>Vitaceae</taxon>
        <taxon>Viteae</taxon>
        <taxon>Vitis</taxon>
    </lineage>
</organism>
<dbReference type="FunFam" id="3.40.50.2000:FF:000027">
    <property type="entry name" value="Glycosyltransferase"/>
    <property type="match status" value="1"/>
</dbReference>
<keyword evidence="3" id="KW-0328">Glycosyltransferase</keyword>
<dbReference type="Proteomes" id="UP001168098">
    <property type="component" value="Unassembled WGS sequence"/>
</dbReference>
<comment type="caution">
    <text evidence="5">The sequence shown here is derived from an EMBL/GenBank/DDBJ whole genome shotgun (WGS) entry which is preliminary data.</text>
</comment>
<name>A0AA38YGQ2_VITRO</name>
<dbReference type="EMBL" id="JARBHA010000020">
    <property type="protein sequence ID" value="KAJ9670128.1"/>
    <property type="molecule type" value="Genomic_DNA"/>
</dbReference>
<evidence type="ECO:0000313" key="6">
    <source>
        <dbReference type="Proteomes" id="UP001168098"/>
    </source>
</evidence>
<dbReference type="GO" id="GO:0080043">
    <property type="term" value="F:quercetin 3-O-glucosyltransferase activity"/>
    <property type="evidence" value="ECO:0007669"/>
    <property type="project" value="TreeGrafter"/>
</dbReference>
<dbReference type="PANTHER" id="PTHR11926">
    <property type="entry name" value="GLUCOSYL/GLUCURONOSYL TRANSFERASES"/>
    <property type="match status" value="1"/>
</dbReference>